<dbReference type="InterPro" id="IPR014716">
    <property type="entry name" value="Fibrinogen_a/b/g_C_1"/>
</dbReference>
<evidence type="ECO:0000259" key="5">
    <source>
        <dbReference type="PROSITE" id="PS51406"/>
    </source>
</evidence>
<keyword evidence="4" id="KW-0732">Signal</keyword>
<name>A0AAV2BXH5_9ARAC</name>
<dbReference type="GO" id="GO:0005615">
    <property type="term" value="C:extracellular space"/>
    <property type="evidence" value="ECO:0007669"/>
    <property type="project" value="TreeGrafter"/>
</dbReference>
<dbReference type="CDD" id="cd00087">
    <property type="entry name" value="FReD"/>
    <property type="match status" value="1"/>
</dbReference>
<accession>A0AAV2BXH5</accession>
<keyword evidence="2" id="KW-1015">Disulfide bond</keyword>
<sequence length="329" mass="37928">MCKSSIYFCATLLVLLTVVKTEANLSSCEQKEKHQALLDLAKESINKAKDLQPTCDNDSKNNSLNTSQCGAKEKVSAYLEVAKNLIDDAKNKNSMCDVTNDDTNNITEVIIVRHKRPVDCAEVLENGEEESGVYRIWPRNRIMSGRSVQVYCDMDTDGGGWTVIQRRTESPNQTDFYRDWKTYKRGFGNIREEFWIGNDIIFALTNQGQYSLRFDMQNASRESRYATYSQFWIEEEGSRYRMHIGHYNGTAGDGIRDADNTLFSTKDKRYDEAKHVCTEEKRGGWWYKDCSRSNPNGVYIPGGQDDKKSINWYPWTNYDALFALEMKIR</sequence>
<dbReference type="FunFam" id="3.90.215.10:FF:000001">
    <property type="entry name" value="Tenascin isoform 1"/>
    <property type="match status" value="1"/>
</dbReference>
<dbReference type="AlphaFoldDB" id="A0AAV2BXH5"/>
<dbReference type="GO" id="GO:0030246">
    <property type="term" value="F:carbohydrate binding"/>
    <property type="evidence" value="ECO:0007669"/>
    <property type="project" value="UniProtKB-ARBA"/>
</dbReference>
<dbReference type="InterPro" id="IPR002181">
    <property type="entry name" value="Fibrinogen_a/b/g_C_dom"/>
</dbReference>
<organism evidence="6 7">
    <name type="scientific">Larinioides sclopetarius</name>
    <dbReference type="NCBI Taxonomy" id="280406"/>
    <lineage>
        <taxon>Eukaryota</taxon>
        <taxon>Metazoa</taxon>
        <taxon>Ecdysozoa</taxon>
        <taxon>Arthropoda</taxon>
        <taxon>Chelicerata</taxon>
        <taxon>Arachnida</taxon>
        <taxon>Araneae</taxon>
        <taxon>Araneomorphae</taxon>
        <taxon>Entelegynae</taxon>
        <taxon>Araneoidea</taxon>
        <taxon>Araneidae</taxon>
        <taxon>Larinioides</taxon>
    </lineage>
</organism>
<gene>
    <name evidence="6" type="ORF">LARSCL_LOCUS22211</name>
</gene>
<dbReference type="EMBL" id="CAXIEN010000593">
    <property type="protein sequence ID" value="CAL1300937.1"/>
    <property type="molecule type" value="Genomic_DNA"/>
</dbReference>
<reference evidence="6 7" key="1">
    <citation type="submission" date="2024-04" db="EMBL/GenBank/DDBJ databases">
        <authorList>
            <person name="Rising A."/>
            <person name="Reimegard J."/>
            <person name="Sonavane S."/>
            <person name="Akerstrom W."/>
            <person name="Nylinder S."/>
            <person name="Hedman E."/>
            <person name="Kallberg Y."/>
        </authorList>
    </citation>
    <scope>NUCLEOTIDE SEQUENCE [LARGE SCALE GENOMIC DNA]</scope>
</reference>
<comment type="function">
    <text evidence="3">Lectin involved in innate immunity. Agglutinates all types of human erythrocytes, Gram-positive and Gram-negative bacteria. Has a stronger agglutinating activity towards Gram-negative bacteria than towards Gram-positive bacteria. Specifically recognizes acetyl group-containing substances on agglutinated cells. The hemagglutinating activity was inhibited by EDTA, acetyl group-containing mono- and disaccharides, N-acetyl derivatives of amino acids, other acetyl group-containing substances, propionamide and benzamide. Enhances the antimicrobial activity of big defensin against Gram-positive bacteria but not against Gram-negative bacteria.</text>
</comment>
<dbReference type="PROSITE" id="PS51406">
    <property type="entry name" value="FIBRINOGEN_C_2"/>
    <property type="match status" value="1"/>
</dbReference>
<feature type="chain" id="PRO_5043673872" description="Fibrinogen C-terminal domain-containing protein" evidence="4">
    <location>
        <begin position="22"/>
        <end position="329"/>
    </location>
</feature>
<evidence type="ECO:0000256" key="1">
    <source>
        <dbReference type="ARBA" id="ARBA00022837"/>
    </source>
</evidence>
<evidence type="ECO:0000256" key="2">
    <source>
        <dbReference type="ARBA" id="ARBA00023157"/>
    </source>
</evidence>
<dbReference type="InterPro" id="IPR050373">
    <property type="entry name" value="Fibrinogen_C-term_domain"/>
</dbReference>
<dbReference type="InterPro" id="IPR020837">
    <property type="entry name" value="Fibrinogen_CS"/>
</dbReference>
<protein>
    <recommendedName>
        <fullName evidence="5">Fibrinogen C-terminal domain-containing protein</fullName>
    </recommendedName>
</protein>
<dbReference type="Gene3D" id="3.90.215.10">
    <property type="entry name" value="Gamma Fibrinogen, chain A, domain 1"/>
    <property type="match status" value="1"/>
</dbReference>
<evidence type="ECO:0000313" key="6">
    <source>
        <dbReference type="EMBL" id="CAL1300937.1"/>
    </source>
</evidence>
<dbReference type="InterPro" id="IPR036056">
    <property type="entry name" value="Fibrinogen-like_C"/>
</dbReference>
<feature type="domain" description="Fibrinogen C-terminal" evidence="5">
    <location>
        <begin position="111"/>
        <end position="329"/>
    </location>
</feature>
<proteinExistence type="predicted"/>
<dbReference type="NCBIfam" id="NF040941">
    <property type="entry name" value="GGGWT_bact"/>
    <property type="match status" value="1"/>
</dbReference>
<keyword evidence="7" id="KW-1185">Reference proteome</keyword>
<evidence type="ECO:0000256" key="3">
    <source>
        <dbReference type="ARBA" id="ARBA00053344"/>
    </source>
</evidence>
<dbReference type="Proteomes" id="UP001497382">
    <property type="component" value="Unassembled WGS sequence"/>
</dbReference>
<evidence type="ECO:0000313" key="7">
    <source>
        <dbReference type="Proteomes" id="UP001497382"/>
    </source>
</evidence>
<feature type="signal peptide" evidence="4">
    <location>
        <begin position="1"/>
        <end position="21"/>
    </location>
</feature>
<dbReference type="PANTHER" id="PTHR19143">
    <property type="entry name" value="FIBRINOGEN/TENASCIN/ANGIOPOEITIN"/>
    <property type="match status" value="1"/>
</dbReference>
<dbReference type="SMART" id="SM00186">
    <property type="entry name" value="FBG"/>
    <property type="match status" value="1"/>
</dbReference>
<dbReference type="GO" id="GO:0098609">
    <property type="term" value="P:cell-cell adhesion"/>
    <property type="evidence" value="ECO:0007669"/>
    <property type="project" value="UniProtKB-ARBA"/>
</dbReference>
<dbReference type="SUPFAM" id="SSF56496">
    <property type="entry name" value="Fibrinogen C-terminal domain-like"/>
    <property type="match status" value="1"/>
</dbReference>
<evidence type="ECO:0000256" key="4">
    <source>
        <dbReference type="SAM" id="SignalP"/>
    </source>
</evidence>
<keyword evidence="1" id="KW-0106">Calcium</keyword>
<dbReference type="PROSITE" id="PS00514">
    <property type="entry name" value="FIBRINOGEN_C_1"/>
    <property type="match status" value="1"/>
</dbReference>
<dbReference type="Pfam" id="PF00147">
    <property type="entry name" value="Fibrinogen_C"/>
    <property type="match status" value="1"/>
</dbReference>
<comment type="caution">
    <text evidence="6">The sequence shown here is derived from an EMBL/GenBank/DDBJ whole genome shotgun (WGS) entry which is preliminary data.</text>
</comment>